<dbReference type="EMBL" id="JARSBN010000005">
    <property type="protein sequence ID" value="MDG4716423.1"/>
    <property type="molecule type" value="Genomic_DNA"/>
</dbReference>
<keyword evidence="4" id="KW-1185">Reference proteome</keyword>
<dbReference type="Proteomes" id="UP001529085">
    <property type="component" value="Unassembled WGS sequence"/>
</dbReference>
<evidence type="ECO:0000259" key="2">
    <source>
        <dbReference type="Pfam" id="PF13505"/>
    </source>
</evidence>
<dbReference type="RefSeq" id="WP_278005868.1">
    <property type="nucleotide sequence ID" value="NZ_JARSBN010000005.1"/>
</dbReference>
<evidence type="ECO:0000313" key="3">
    <source>
        <dbReference type="EMBL" id="MDG4716423.1"/>
    </source>
</evidence>
<sequence length="206" mass="23372">MSAQESDVQEESTIQNSKALHRELDFLELRGNHVVDALAGTTMIFGDYPDSELDFFLRVGYKYHIISNLNVNLSFNRYSIAISDTAKENFMSFDFNLEYLIIPHRNISPFVFGGYGYNASSGFEETHTKVQFGLGLEYMIMDGLGLKLFGDYNYVLSNEMEGLIVPDNDESFLRVGLGANLYFGGKKRKEKILENIETVINSNLIK</sequence>
<dbReference type="SUPFAM" id="SSF56925">
    <property type="entry name" value="OMPA-like"/>
    <property type="match status" value="1"/>
</dbReference>
<dbReference type="Gene3D" id="2.40.160.20">
    <property type="match status" value="1"/>
</dbReference>
<evidence type="ECO:0000313" key="4">
    <source>
        <dbReference type="Proteomes" id="UP001529085"/>
    </source>
</evidence>
<dbReference type="InterPro" id="IPR011250">
    <property type="entry name" value="OMP/PagP_B-barrel"/>
</dbReference>
<accession>A0ABT6G307</accession>
<proteinExistence type="predicted"/>
<name>A0ABT6G307_9FLAO</name>
<protein>
    <submittedName>
        <fullName evidence="3">Outer membrane beta-barrel protein</fullName>
    </submittedName>
</protein>
<comment type="caution">
    <text evidence="3">The sequence shown here is derived from an EMBL/GenBank/DDBJ whole genome shotgun (WGS) entry which is preliminary data.</text>
</comment>
<gene>
    <name evidence="3" type="ORF">P7122_11090</name>
</gene>
<reference evidence="3 4" key="1">
    <citation type="submission" date="2023-03" db="EMBL/GenBank/DDBJ databases">
        <title>Strain YYF002 represents a novel species in the genus Winogradskyella isolated from seawater.</title>
        <authorList>
            <person name="Fu Z.-Y."/>
        </authorList>
    </citation>
    <scope>NUCLEOTIDE SEQUENCE [LARGE SCALE GENOMIC DNA]</scope>
    <source>
        <strain evidence="3 4">YYF002</strain>
    </source>
</reference>
<dbReference type="InterPro" id="IPR027385">
    <property type="entry name" value="Beta-barrel_OMP"/>
</dbReference>
<dbReference type="Pfam" id="PF13505">
    <property type="entry name" value="OMP_b-brl"/>
    <property type="match status" value="1"/>
</dbReference>
<keyword evidence="1" id="KW-0732">Signal</keyword>
<feature type="domain" description="Outer membrane protein beta-barrel" evidence="2">
    <location>
        <begin position="55"/>
        <end position="166"/>
    </location>
</feature>
<organism evidence="3 4">
    <name type="scientific">Winogradskyella marincola</name>
    <dbReference type="NCBI Taxonomy" id="3037795"/>
    <lineage>
        <taxon>Bacteria</taxon>
        <taxon>Pseudomonadati</taxon>
        <taxon>Bacteroidota</taxon>
        <taxon>Flavobacteriia</taxon>
        <taxon>Flavobacteriales</taxon>
        <taxon>Flavobacteriaceae</taxon>
        <taxon>Winogradskyella</taxon>
    </lineage>
</organism>
<evidence type="ECO:0000256" key="1">
    <source>
        <dbReference type="ARBA" id="ARBA00022729"/>
    </source>
</evidence>